<dbReference type="Gene3D" id="3.90.226.10">
    <property type="entry name" value="2-enoyl-CoA Hydratase, Chain A, domain 1"/>
    <property type="match status" value="1"/>
</dbReference>
<comment type="caution">
    <text evidence="2">The sequence shown here is derived from an EMBL/GenBank/DDBJ whole genome shotgun (WGS) entry which is preliminary data.</text>
</comment>
<evidence type="ECO:0000256" key="1">
    <source>
        <dbReference type="ARBA" id="ARBA00005254"/>
    </source>
</evidence>
<dbReference type="SUPFAM" id="SSF52096">
    <property type="entry name" value="ClpP/crotonase"/>
    <property type="match status" value="1"/>
</dbReference>
<accession>A0A4Q9GY71</accession>
<name>A0A4Q9GY71_9BURK</name>
<dbReference type="InterPro" id="IPR001753">
    <property type="entry name" value="Enoyl-CoA_hydra/iso"/>
</dbReference>
<dbReference type="GO" id="GO:0004300">
    <property type="term" value="F:enoyl-CoA hydratase activity"/>
    <property type="evidence" value="ECO:0007669"/>
    <property type="project" value="UniProtKB-EC"/>
</dbReference>
<dbReference type="AlphaFoldDB" id="A0A4Q9GY71"/>
<dbReference type="InterPro" id="IPR051683">
    <property type="entry name" value="Enoyl-CoA_Hydratase/Isomerase"/>
</dbReference>
<dbReference type="OrthoDB" id="9807606at2"/>
<keyword evidence="2" id="KW-0456">Lyase</keyword>
<organism evidence="2 3">
    <name type="scientific">Aquabacterium lacunae</name>
    <dbReference type="NCBI Taxonomy" id="2528630"/>
    <lineage>
        <taxon>Bacteria</taxon>
        <taxon>Pseudomonadati</taxon>
        <taxon>Pseudomonadota</taxon>
        <taxon>Betaproteobacteria</taxon>
        <taxon>Burkholderiales</taxon>
        <taxon>Aquabacterium</taxon>
    </lineage>
</organism>
<evidence type="ECO:0000313" key="3">
    <source>
        <dbReference type="Proteomes" id="UP000292120"/>
    </source>
</evidence>
<protein>
    <submittedName>
        <fullName evidence="2">Enoyl-CoA hydratase/isomerase family protein</fullName>
        <ecNumber evidence="2">4.2.1.17</ecNumber>
    </submittedName>
</protein>
<dbReference type="Gene3D" id="1.10.12.10">
    <property type="entry name" value="Lyase 2-enoyl-coa Hydratase, Chain A, domain 2"/>
    <property type="match status" value="1"/>
</dbReference>
<sequence>MPDASPVTLHHEGWRCTITLDRPERHNAFDAEVIAQLTQAFAQAAEPADTRVVVLAARGSTFCAGADLRWMKAMALQTPAQNVADAEALAALLHTVHQCPVPVVAQVQGDCMGGGVGLVAACDVALASHQAHFALSEVRLGLVPATISPYLVQAMGPREATRWALSGQRFEAATALQTGLVHEVLPALELPERVQALCAQYRACGPQALRQCKALMREVAQAPLDAALRQRTAHWIAQVRSSPEAQAGLAAFLNRQPMPWAAPEA</sequence>
<dbReference type="Pfam" id="PF00378">
    <property type="entry name" value="ECH_1"/>
    <property type="match status" value="1"/>
</dbReference>
<evidence type="ECO:0000313" key="2">
    <source>
        <dbReference type="EMBL" id="TBO30376.1"/>
    </source>
</evidence>
<dbReference type="PANTHER" id="PTHR42964">
    <property type="entry name" value="ENOYL-COA HYDRATASE"/>
    <property type="match status" value="1"/>
</dbReference>
<proteinExistence type="inferred from homology"/>
<dbReference type="InterPro" id="IPR014748">
    <property type="entry name" value="Enoyl-CoA_hydra_C"/>
</dbReference>
<keyword evidence="2" id="KW-0413">Isomerase</keyword>
<dbReference type="InterPro" id="IPR029045">
    <property type="entry name" value="ClpP/crotonase-like_dom_sf"/>
</dbReference>
<reference evidence="2 3" key="1">
    <citation type="submission" date="2019-02" db="EMBL/GenBank/DDBJ databases">
        <title>Aquabacterium sp. strain KMB7.</title>
        <authorList>
            <person name="Chen W.-M."/>
        </authorList>
    </citation>
    <scope>NUCLEOTIDE SEQUENCE [LARGE SCALE GENOMIC DNA]</scope>
    <source>
        <strain evidence="2 3">KMB7</strain>
    </source>
</reference>
<dbReference type="PANTHER" id="PTHR42964:SF1">
    <property type="entry name" value="POLYKETIDE BIOSYNTHESIS ENOYL-COA HYDRATASE PKSH-RELATED"/>
    <property type="match status" value="1"/>
</dbReference>
<dbReference type="CDD" id="cd06558">
    <property type="entry name" value="crotonase-like"/>
    <property type="match status" value="1"/>
</dbReference>
<gene>
    <name evidence="2" type="ORF">EYS42_11840</name>
</gene>
<keyword evidence="3" id="KW-1185">Reference proteome</keyword>
<dbReference type="EMBL" id="SIXI01000004">
    <property type="protein sequence ID" value="TBO30376.1"/>
    <property type="molecule type" value="Genomic_DNA"/>
</dbReference>
<comment type="similarity">
    <text evidence="1">Belongs to the enoyl-CoA hydratase/isomerase family.</text>
</comment>
<dbReference type="RefSeq" id="WP_130968367.1">
    <property type="nucleotide sequence ID" value="NZ_SIXI01000004.1"/>
</dbReference>
<dbReference type="Proteomes" id="UP000292120">
    <property type="component" value="Unassembled WGS sequence"/>
</dbReference>
<dbReference type="GO" id="GO:0016853">
    <property type="term" value="F:isomerase activity"/>
    <property type="evidence" value="ECO:0007669"/>
    <property type="project" value="UniProtKB-KW"/>
</dbReference>
<dbReference type="EC" id="4.2.1.17" evidence="2"/>